<dbReference type="Pfam" id="PF11545">
    <property type="entry name" value="HemeBinding_Shp"/>
    <property type="match status" value="1"/>
</dbReference>
<comment type="caution">
    <text evidence="5">The sequence shown here is derived from an EMBL/GenBank/DDBJ whole genome shotgun (WGS) entry which is preliminary data.</text>
</comment>
<organism evidence="5 6">
    <name type="scientific">Streptococcus phocae</name>
    <dbReference type="NCBI Taxonomy" id="119224"/>
    <lineage>
        <taxon>Bacteria</taxon>
        <taxon>Bacillati</taxon>
        <taxon>Bacillota</taxon>
        <taxon>Bacilli</taxon>
        <taxon>Lactobacillales</taxon>
        <taxon>Streptococcaceae</taxon>
        <taxon>Streptococcus</taxon>
    </lineage>
</organism>
<evidence type="ECO:0000313" key="5">
    <source>
        <dbReference type="EMBL" id="KPJ22290.1"/>
    </source>
</evidence>
<dbReference type="RefSeq" id="WP_054278829.1">
    <property type="nucleotide sequence ID" value="NZ_LHQM01000020.1"/>
</dbReference>
<evidence type="ECO:0000313" key="6">
    <source>
        <dbReference type="Proteomes" id="UP000049578"/>
    </source>
</evidence>
<dbReference type="InterPro" id="IPR020985">
    <property type="entry name" value="Cell_surface_Shp_haem-bd"/>
</dbReference>
<feature type="chain" id="PRO_5006130426" evidence="3">
    <location>
        <begin position="30"/>
        <end position="298"/>
    </location>
</feature>
<sequence>MIKTLFGKTKQLCVLSLVCLSLMAGKVDAERGYIYSCAIQRDYRHPVSGQVEDSGGEKSFEIGQGMVEGSVYGSGMLEQGSSGRLNLTFRMSLADFSGNYQFWIQPGGTGAFQAVDYSITNTGSDTNGTTKDVSIAIPDVNTVIRGSMYVEPMGRAVIFYLSPASIQEGYAGDMTPTLVTEKEAGEPASDAVTAVNQQRTSERQKSATPGLSSEKENKSSSASHLSQSPTTSLTSQKSNRKKGGKMGLMTSLDQKQPSENLPASKGSIMIYYLPTVTILLGALFLYIKKKRKSHDKTN</sequence>
<evidence type="ECO:0000256" key="1">
    <source>
        <dbReference type="SAM" id="MobiDB-lite"/>
    </source>
</evidence>
<feature type="compositionally biased region" description="Polar residues" evidence="1">
    <location>
        <begin position="251"/>
        <end position="261"/>
    </location>
</feature>
<feature type="compositionally biased region" description="Low complexity" evidence="1">
    <location>
        <begin position="219"/>
        <end position="237"/>
    </location>
</feature>
<dbReference type="Gene3D" id="2.60.40.1850">
    <property type="match status" value="1"/>
</dbReference>
<dbReference type="EMBL" id="LHQM01000020">
    <property type="protein sequence ID" value="KPJ22290.1"/>
    <property type="molecule type" value="Genomic_DNA"/>
</dbReference>
<keyword evidence="2" id="KW-0812">Transmembrane</keyword>
<feature type="transmembrane region" description="Helical" evidence="2">
    <location>
        <begin position="268"/>
        <end position="287"/>
    </location>
</feature>
<feature type="signal peptide" evidence="3">
    <location>
        <begin position="1"/>
        <end position="29"/>
    </location>
</feature>
<feature type="region of interest" description="Disordered" evidence="1">
    <location>
        <begin position="183"/>
        <end position="261"/>
    </location>
</feature>
<keyword evidence="2" id="KW-0472">Membrane</keyword>
<keyword evidence="6" id="KW-1185">Reference proteome</keyword>
<name>A0A0P6SDV7_9STRE</name>
<reference evidence="5 6" key="1">
    <citation type="submission" date="2015-08" db="EMBL/GenBank/DDBJ databases">
        <title>Genome sequence of Streptococcus phocae subsp. phocae ATCC 51973T isolated from liver specimen obtained from seal.</title>
        <authorList>
            <person name="Avendano-Herrera R."/>
        </authorList>
    </citation>
    <scope>NUCLEOTIDE SEQUENCE [LARGE SCALE GENOMIC DNA]</scope>
    <source>
        <strain evidence="5 6">ATCC 51973</strain>
    </source>
</reference>
<dbReference type="Proteomes" id="UP000049578">
    <property type="component" value="Unassembled WGS sequence"/>
</dbReference>
<evidence type="ECO:0000256" key="3">
    <source>
        <dbReference type="SAM" id="SignalP"/>
    </source>
</evidence>
<dbReference type="STRING" id="119224.AKK44_05365"/>
<proteinExistence type="predicted"/>
<protein>
    <submittedName>
        <fullName evidence="5">Heme-binding protein</fullName>
    </submittedName>
</protein>
<evidence type="ECO:0000256" key="2">
    <source>
        <dbReference type="SAM" id="Phobius"/>
    </source>
</evidence>
<gene>
    <name evidence="5" type="ORF">AKK44_05365</name>
</gene>
<keyword evidence="2" id="KW-1133">Transmembrane helix</keyword>
<dbReference type="InterPro" id="IPR037250">
    <property type="entry name" value="NEAT_dom_sf"/>
</dbReference>
<accession>A0A0P6SDV7</accession>
<evidence type="ECO:0000259" key="4">
    <source>
        <dbReference type="Pfam" id="PF11545"/>
    </source>
</evidence>
<dbReference type="AlphaFoldDB" id="A0A0P6SDV7"/>
<feature type="domain" description="Cell surface protein Shp haem-binding" evidence="4">
    <location>
        <begin position="34"/>
        <end position="175"/>
    </location>
</feature>
<keyword evidence="3" id="KW-0732">Signal</keyword>
<dbReference type="GO" id="GO:0020037">
    <property type="term" value="F:heme binding"/>
    <property type="evidence" value="ECO:0007669"/>
    <property type="project" value="InterPro"/>
</dbReference>
<dbReference type="PATRIC" id="fig|119224.3.peg.614"/>